<organism evidence="1 2">
    <name type="scientific">Catenuloplanes niger</name>
    <dbReference type="NCBI Taxonomy" id="587534"/>
    <lineage>
        <taxon>Bacteria</taxon>
        <taxon>Bacillati</taxon>
        <taxon>Actinomycetota</taxon>
        <taxon>Actinomycetes</taxon>
        <taxon>Micromonosporales</taxon>
        <taxon>Micromonosporaceae</taxon>
        <taxon>Catenuloplanes</taxon>
    </lineage>
</organism>
<evidence type="ECO:0000313" key="2">
    <source>
        <dbReference type="Proteomes" id="UP001183629"/>
    </source>
</evidence>
<reference evidence="1 2" key="1">
    <citation type="submission" date="2023-07" db="EMBL/GenBank/DDBJ databases">
        <title>Sequencing the genomes of 1000 actinobacteria strains.</title>
        <authorList>
            <person name="Klenk H.-P."/>
        </authorList>
    </citation>
    <scope>NUCLEOTIDE SEQUENCE [LARGE SCALE GENOMIC DNA]</scope>
    <source>
        <strain evidence="1 2">DSM 44711</strain>
    </source>
</reference>
<dbReference type="Proteomes" id="UP001183629">
    <property type="component" value="Unassembled WGS sequence"/>
</dbReference>
<accession>A0AAE4CXQ4</accession>
<gene>
    <name evidence="1" type="ORF">J2S44_007083</name>
</gene>
<comment type="caution">
    <text evidence="1">The sequence shown here is derived from an EMBL/GenBank/DDBJ whole genome shotgun (WGS) entry which is preliminary data.</text>
</comment>
<protein>
    <submittedName>
        <fullName evidence="1">Uncharacterized protein</fullName>
    </submittedName>
</protein>
<sequence>MRTFLPRYGPGGVILAVLAALVGGVLAAAPANRLAWNRASPPWPWHRSSRC</sequence>
<name>A0AAE4CXQ4_9ACTN</name>
<dbReference type="EMBL" id="JAVDYC010000001">
    <property type="protein sequence ID" value="MDR7326833.1"/>
    <property type="molecule type" value="Genomic_DNA"/>
</dbReference>
<proteinExistence type="predicted"/>
<dbReference type="AlphaFoldDB" id="A0AAE4CXQ4"/>
<evidence type="ECO:0000313" key="1">
    <source>
        <dbReference type="EMBL" id="MDR7326833.1"/>
    </source>
</evidence>
<keyword evidence="2" id="KW-1185">Reference proteome</keyword>
<dbReference type="RefSeq" id="WP_310423219.1">
    <property type="nucleotide sequence ID" value="NZ_JAVDYC010000001.1"/>
</dbReference>